<dbReference type="EMBL" id="WIGN01000249">
    <property type="protein sequence ID" value="KAF6803060.1"/>
    <property type="molecule type" value="Genomic_DNA"/>
</dbReference>
<protein>
    <recommendedName>
        <fullName evidence="3">Fungal N-terminal domain-containing protein</fullName>
    </recommendedName>
</protein>
<reference evidence="1 2" key="1">
    <citation type="journal article" date="2020" name="Phytopathology">
        <title>Genome Sequence Resources of Colletotrichum truncatum, C. plurivorum, C. musicola, and C. sojae: Four Species Pathogenic to Soybean (Glycine max).</title>
        <authorList>
            <person name="Rogerio F."/>
            <person name="Boufleur T.R."/>
            <person name="Ciampi-Guillardi M."/>
            <person name="Sukno S.A."/>
            <person name="Thon M.R."/>
            <person name="Massola Junior N.S."/>
            <person name="Baroncelli R."/>
        </authorList>
    </citation>
    <scope>NUCLEOTIDE SEQUENCE [LARGE SCALE GENOMIC DNA]</scope>
    <source>
        <strain evidence="1 2">LFN0009</strain>
    </source>
</reference>
<accession>A0A8H6MP30</accession>
<name>A0A8H6MP30_9PEZI</name>
<proteinExistence type="predicted"/>
<evidence type="ECO:0000313" key="1">
    <source>
        <dbReference type="EMBL" id="KAF6803060.1"/>
    </source>
</evidence>
<organism evidence="1 2">
    <name type="scientific">Colletotrichum sojae</name>
    <dbReference type="NCBI Taxonomy" id="2175907"/>
    <lineage>
        <taxon>Eukaryota</taxon>
        <taxon>Fungi</taxon>
        <taxon>Dikarya</taxon>
        <taxon>Ascomycota</taxon>
        <taxon>Pezizomycotina</taxon>
        <taxon>Sordariomycetes</taxon>
        <taxon>Hypocreomycetidae</taxon>
        <taxon>Glomerellales</taxon>
        <taxon>Glomerellaceae</taxon>
        <taxon>Colletotrichum</taxon>
        <taxon>Colletotrichum orchidearum species complex</taxon>
    </lineage>
</organism>
<dbReference type="Proteomes" id="UP000652219">
    <property type="component" value="Unassembled WGS sequence"/>
</dbReference>
<keyword evidence="2" id="KW-1185">Reference proteome</keyword>
<gene>
    <name evidence="1" type="ORF">CSOJ01_11137</name>
</gene>
<comment type="caution">
    <text evidence="1">The sequence shown here is derived from an EMBL/GenBank/DDBJ whole genome shotgun (WGS) entry which is preliminary data.</text>
</comment>
<evidence type="ECO:0000313" key="2">
    <source>
        <dbReference type="Proteomes" id="UP000652219"/>
    </source>
</evidence>
<sequence>MADVLGTVAGVISLGIQLSSGVMTYLDGVQCREEDIDSTKRRCRSMEALLKEIESLRLRLPSPAVPATTNGTALEESLSSAKAELSLLANFMGKICPSGALTPPKTAMEKIQEKKRKLLYPFRRDHLDRLDSRLEAANTTLRAALQLAELYQAPT</sequence>
<dbReference type="AlphaFoldDB" id="A0A8H6MP30"/>
<evidence type="ECO:0008006" key="3">
    <source>
        <dbReference type="Google" id="ProtNLM"/>
    </source>
</evidence>